<protein>
    <submittedName>
        <fullName evidence="1">RecX family transcriptional regulator</fullName>
    </submittedName>
</protein>
<evidence type="ECO:0000313" key="1">
    <source>
        <dbReference type="EMBL" id="RXR30444.1"/>
    </source>
</evidence>
<dbReference type="RefSeq" id="WP_129403194.1">
    <property type="nucleotide sequence ID" value="NZ_SBKP01000002.1"/>
</dbReference>
<keyword evidence="2" id="KW-1185">Reference proteome</keyword>
<gene>
    <name evidence="1" type="ORF">EQG66_03785</name>
</gene>
<dbReference type="OrthoDB" id="7432442at2"/>
<evidence type="ECO:0000313" key="2">
    <source>
        <dbReference type="Proteomes" id="UP000290958"/>
    </source>
</evidence>
<comment type="caution">
    <text evidence="1">The sequence shown here is derived from an EMBL/GenBank/DDBJ whole genome shotgun (WGS) entry which is preliminary data.</text>
</comment>
<proteinExistence type="predicted"/>
<organism evidence="1 2">
    <name type="scientific">Sphingobium fluviale</name>
    <dbReference type="NCBI Taxonomy" id="2506423"/>
    <lineage>
        <taxon>Bacteria</taxon>
        <taxon>Pseudomonadati</taxon>
        <taxon>Pseudomonadota</taxon>
        <taxon>Alphaproteobacteria</taxon>
        <taxon>Sphingomonadales</taxon>
        <taxon>Sphingomonadaceae</taxon>
        <taxon>Sphingobium</taxon>
    </lineage>
</organism>
<sequence length="178" mass="19562">MPRYSVQNKRPALTAAALRDLALAYVGRFATSAARLERYLSRKLKERGWAEEQEPDIAALAARFTELGYLDDAAYARMKGAAMQRRGLGAGRIRGALAADGIKEDDRGTALDEAQAGRWDAANTLARKKRIGPYALEQADRAVREKQIAAFVRAGHDFATARAWVEAAPGIFPERSEE</sequence>
<dbReference type="EMBL" id="SBKP01000002">
    <property type="protein sequence ID" value="RXR30444.1"/>
    <property type="molecule type" value="Genomic_DNA"/>
</dbReference>
<dbReference type="AlphaFoldDB" id="A0A4Q1KNN1"/>
<accession>A0A4Q1KNN1</accession>
<reference evidence="2" key="1">
    <citation type="submission" date="2019-01" db="EMBL/GenBank/DDBJ databases">
        <title>Cytophagaceae bacterium strain CAR-16.</title>
        <authorList>
            <person name="Chen W.-M."/>
        </authorList>
    </citation>
    <scope>NUCLEOTIDE SEQUENCE [LARGE SCALE GENOMIC DNA]</scope>
    <source>
        <strain evidence="2">CHR27</strain>
    </source>
</reference>
<name>A0A4Q1KNN1_9SPHN</name>
<dbReference type="Proteomes" id="UP000290958">
    <property type="component" value="Unassembled WGS sequence"/>
</dbReference>